<keyword evidence="1" id="KW-0472">Membrane</keyword>
<comment type="caution">
    <text evidence="2">The sequence shown here is derived from an EMBL/GenBank/DDBJ whole genome shotgun (WGS) entry which is preliminary data.</text>
</comment>
<protein>
    <recommendedName>
        <fullName evidence="3">Steroid 5-alpha reductase C-terminal domain-containing protein</fullName>
    </recommendedName>
</protein>
<dbReference type="Gene3D" id="1.20.120.1630">
    <property type="match status" value="1"/>
</dbReference>
<evidence type="ECO:0000256" key="1">
    <source>
        <dbReference type="SAM" id="Phobius"/>
    </source>
</evidence>
<evidence type="ECO:0008006" key="3">
    <source>
        <dbReference type="Google" id="ProtNLM"/>
    </source>
</evidence>
<name>X1PJP7_9ZZZZ</name>
<accession>X1PJP7</accession>
<feature type="transmembrane region" description="Helical" evidence="1">
    <location>
        <begin position="12"/>
        <end position="31"/>
    </location>
</feature>
<keyword evidence="1" id="KW-1133">Transmembrane helix</keyword>
<sequence length="63" mass="7231">VFLGTSIATASWLFGLFLILFTVGTVAFVDFEEKGCLEQYGDIYLEYRDRTPRWIGIPRPKVN</sequence>
<feature type="non-terminal residue" evidence="2">
    <location>
        <position position="1"/>
    </location>
</feature>
<gene>
    <name evidence="2" type="ORF">S06H3_28776</name>
</gene>
<organism evidence="2">
    <name type="scientific">marine sediment metagenome</name>
    <dbReference type="NCBI Taxonomy" id="412755"/>
    <lineage>
        <taxon>unclassified sequences</taxon>
        <taxon>metagenomes</taxon>
        <taxon>ecological metagenomes</taxon>
    </lineage>
</organism>
<keyword evidence="1" id="KW-0812">Transmembrane</keyword>
<reference evidence="2" key="1">
    <citation type="journal article" date="2014" name="Front. Microbiol.">
        <title>High frequency of phylogenetically diverse reductive dehalogenase-homologous genes in deep subseafloor sedimentary metagenomes.</title>
        <authorList>
            <person name="Kawai M."/>
            <person name="Futagami T."/>
            <person name="Toyoda A."/>
            <person name="Takaki Y."/>
            <person name="Nishi S."/>
            <person name="Hori S."/>
            <person name="Arai W."/>
            <person name="Tsubouchi T."/>
            <person name="Morono Y."/>
            <person name="Uchiyama I."/>
            <person name="Ito T."/>
            <person name="Fujiyama A."/>
            <person name="Inagaki F."/>
            <person name="Takami H."/>
        </authorList>
    </citation>
    <scope>NUCLEOTIDE SEQUENCE</scope>
    <source>
        <strain evidence="2">Expedition CK06-06</strain>
    </source>
</reference>
<proteinExistence type="predicted"/>
<evidence type="ECO:0000313" key="2">
    <source>
        <dbReference type="EMBL" id="GAI31099.1"/>
    </source>
</evidence>
<dbReference type="AlphaFoldDB" id="X1PJP7"/>
<dbReference type="EMBL" id="BARV01016818">
    <property type="protein sequence ID" value="GAI31099.1"/>
    <property type="molecule type" value="Genomic_DNA"/>
</dbReference>